<comment type="caution">
    <text evidence="2">The sequence shown here is derived from an EMBL/GenBank/DDBJ whole genome shotgun (WGS) entry which is preliminary data.</text>
</comment>
<protein>
    <submittedName>
        <fullName evidence="2">Uncharacterized protein</fullName>
    </submittedName>
</protein>
<dbReference type="InterPro" id="IPR036390">
    <property type="entry name" value="WH_DNA-bd_sf"/>
</dbReference>
<dbReference type="Pfam" id="PF00480">
    <property type="entry name" value="ROK"/>
    <property type="match status" value="1"/>
</dbReference>
<dbReference type="AlphaFoldDB" id="A0A154V257"/>
<evidence type="ECO:0000313" key="3">
    <source>
        <dbReference type="Proteomes" id="UP000076218"/>
    </source>
</evidence>
<dbReference type="SUPFAM" id="SSF53067">
    <property type="entry name" value="Actin-like ATPase domain"/>
    <property type="match status" value="1"/>
</dbReference>
<comment type="similarity">
    <text evidence="1">Belongs to the ROK (NagC/XylR) family.</text>
</comment>
<dbReference type="PANTHER" id="PTHR18964">
    <property type="entry name" value="ROK (REPRESSOR, ORF, KINASE) FAMILY"/>
    <property type="match status" value="1"/>
</dbReference>
<dbReference type="Gene3D" id="3.30.420.40">
    <property type="match status" value="2"/>
</dbReference>
<dbReference type="InterPro" id="IPR043129">
    <property type="entry name" value="ATPase_NBD"/>
</dbReference>
<reference evidence="2 3" key="1">
    <citation type="submission" date="2016-01" db="EMBL/GenBank/DDBJ databases">
        <title>Draft genome sequence of Clavibacter michiganensis subsp. tessellarius DOAB 609.</title>
        <authorList>
            <person name="Tambong J.T."/>
        </authorList>
    </citation>
    <scope>NUCLEOTIDE SEQUENCE [LARGE SCALE GENOMIC DNA]</scope>
    <source>
        <strain evidence="2 3">DOAB 609</strain>
    </source>
</reference>
<evidence type="ECO:0000313" key="2">
    <source>
        <dbReference type="EMBL" id="KZC95448.1"/>
    </source>
</evidence>
<dbReference type="SUPFAM" id="SSF46785">
    <property type="entry name" value="Winged helix' DNA-binding domain"/>
    <property type="match status" value="1"/>
</dbReference>
<dbReference type="STRING" id="31965.AWH51_08055"/>
<dbReference type="Proteomes" id="UP000076218">
    <property type="component" value="Unassembled WGS sequence"/>
</dbReference>
<dbReference type="RefSeq" id="WP_063071224.1">
    <property type="nucleotide sequence ID" value="NZ_LQXA01000024.1"/>
</dbReference>
<dbReference type="InterPro" id="IPR036388">
    <property type="entry name" value="WH-like_DNA-bd_sf"/>
</dbReference>
<evidence type="ECO:0000256" key="1">
    <source>
        <dbReference type="ARBA" id="ARBA00006479"/>
    </source>
</evidence>
<dbReference type="EMBL" id="LQXA01000024">
    <property type="protein sequence ID" value="KZC95448.1"/>
    <property type="molecule type" value="Genomic_DNA"/>
</dbReference>
<sequence>MTIAAATGASSPGVLRRINAGEVLRHAWDADVVTASDLIRRTGLTRSTVIGVCDDLIARGWLTTTDDARSTGAYRTGRPARRYTLVADAAHVVGVDAGQHHATAVVADLRGRVVGRATGELDPDPGGPHAGATRRAAVARLVAAAREEAGVAASEVLVITVGVPAPTDLEGASPEGVGGFWPTMNPGYATHLARPGTHVIVENDANLAAVAERAFGQGQDVLSTVTLLAGERFGAGFVLDGRLVRGRRGAAGEMGLLDLVAGVGSAHGIGLLLREWARAGRDDGTIDARSTLAAVPLDQLGAPEVLAAADDGDPCALALVDRLAARLARICVVLEGMLDVDRIIIAGAVAPAAGLLIHRTIPLLAEIAHGPAPEVVASELGDGAVTLGAVTRALDHVRACAFELDLPGHRRGEAGRAGS</sequence>
<dbReference type="PANTHER" id="PTHR18964:SF149">
    <property type="entry name" value="BIFUNCTIONAL UDP-N-ACETYLGLUCOSAMINE 2-EPIMERASE_N-ACETYLMANNOSAMINE KINASE"/>
    <property type="match status" value="1"/>
</dbReference>
<proteinExistence type="inferred from homology"/>
<name>A0A154V257_9MICO</name>
<gene>
    <name evidence="2" type="ORF">AWH51_08055</name>
</gene>
<organism evidence="2 3">
    <name type="scientific">Clavibacter tessellarius</name>
    <dbReference type="NCBI Taxonomy" id="31965"/>
    <lineage>
        <taxon>Bacteria</taxon>
        <taxon>Bacillati</taxon>
        <taxon>Actinomycetota</taxon>
        <taxon>Actinomycetes</taxon>
        <taxon>Micrococcales</taxon>
        <taxon>Microbacteriaceae</taxon>
        <taxon>Clavibacter</taxon>
    </lineage>
</organism>
<dbReference type="InterPro" id="IPR000600">
    <property type="entry name" value="ROK"/>
</dbReference>
<dbReference type="Gene3D" id="1.10.10.10">
    <property type="entry name" value="Winged helix-like DNA-binding domain superfamily/Winged helix DNA-binding domain"/>
    <property type="match status" value="1"/>
</dbReference>
<accession>A0A154V257</accession>